<evidence type="ECO:0000313" key="8">
    <source>
        <dbReference type="Proteomes" id="UP000276249"/>
    </source>
</evidence>
<evidence type="ECO:0000313" key="2">
    <source>
        <dbReference type="EMBL" id="MDF2311658.1"/>
    </source>
</evidence>
<dbReference type="OrthoDB" id="2248033at2"/>
<evidence type="ECO:0000256" key="1">
    <source>
        <dbReference type="SAM" id="Phobius"/>
    </source>
</evidence>
<proteinExistence type="predicted"/>
<dbReference type="Proteomes" id="UP000276249">
    <property type="component" value="Unassembled WGS sequence"/>
</dbReference>
<reference evidence="4 7" key="1">
    <citation type="submission" date="2018-03" db="EMBL/GenBank/DDBJ databases">
        <title>Draft Genome Sequences of six Lactobacillus pentosus Strains Isolated from Brines of Traditionally Fermented Spanish-Style Green Table Olives.</title>
        <authorList>
            <person name="Calero-Delgado B."/>
            <person name="Martin-Platero A.M."/>
            <person name="Perez-Pulido A.J."/>
            <person name="Benitez-Cabello A."/>
            <person name="Casimiro-Soriguer C.S."/>
            <person name="Martinez-Bueno M."/>
            <person name="Arroyo-Lopez F.N."/>
            <person name="Rodriguez-Gomez F."/>
            <person name="Bautista-Gallego J."/>
            <person name="Garrido-Fernandez A."/>
            <person name="Jimenez-Diaz R."/>
        </authorList>
    </citation>
    <scope>NUCLEOTIDE SEQUENCE [LARGE SCALE GENOMIC DNA]</scope>
    <source>
        <strain evidence="4 7">IG2</strain>
    </source>
</reference>
<feature type="transmembrane region" description="Helical" evidence="1">
    <location>
        <begin position="51"/>
        <end position="70"/>
    </location>
</feature>
<dbReference type="Proteomes" id="UP001267003">
    <property type="component" value="Unassembled WGS sequence"/>
</dbReference>
<keyword evidence="7" id="KW-1185">Reference proteome</keyword>
<feature type="transmembrane region" description="Helical" evidence="1">
    <location>
        <begin position="186"/>
        <end position="206"/>
    </location>
</feature>
<keyword evidence="1" id="KW-1133">Transmembrane helix</keyword>
<dbReference type="Proteomes" id="UP000281061">
    <property type="component" value="Unassembled WGS sequence"/>
</dbReference>
<evidence type="ECO:0000313" key="9">
    <source>
        <dbReference type="Proteomes" id="UP000281061"/>
    </source>
</evidence>
<dbReference type="EMBL" id="RDCL01000052">
    <property type="protein sequence ID" value="RMW54887.1"/>
    <property type="molecule type" value="Genomic_DNA"/>
</dbReference>
<keyword evidence="1" id="KW-0472">Membrane</keyword>
<dbReference type="AlphaFoldDB" id="A0A2I0Z6J6"/>
<reference evidence="3" key="5">
    <citation type="submission" date="2023-08" db="EMBL/GenBank/DDBJ databases">
        <authorList>
            <person name="Page C.A."/>
            <person name="Perez-Diaz I.M."/>
        </authorList>
    </citation>
    <scope>NUCLEOTIDE SEQUENCE</scope>
    <source>
        <strain evidence="3">7.8.46</strain>
    </source>
</reference>
<reference evidence="2" key="3">
    <citation type="submission" date="2022-11" db="EMBL/GenBank/DDBJ databases">
        <authorList>
            <person name="Wang Z."/>
        </authorList>
    </citation>
    <scope>NUCLEOTIDE SEQUENCE</scope>
    <source>
        <strain evidence="2">P2000</strain>
    </source>
</reference>
<dbReference type="GeneID" id="49394741"/>
<keyword evidence="1" id="KW-0812">Transmembrane</keyword>
<gene>
    <name evidence="4" type="ORF">C6Y08_10675</name>
    <name evidence="6" type="ORF">D6U17_08270</name>
    <name evidence="5" type="ORF">D6U18_08185</name>
    <name evidence="2" type="ORF">OOJ94_02345</name>
    <name evidence="3" type="ORF">RI536_02655</name>
</gene>
<dbReference type="EMBL" id="PVOB01000179">
    <property type="protein sequence ID" value="PRO94367.1"/>
    <property type="molecule type" value="Genomic_DNA"/>
</dbReference>
<evidence type="ECO:0000313" key="10">
    <source>
        <dbReference type="Proteomes" id="UP001151834"/>
    </source>
</evidence>
<name>A0A2I0Z6J6_LACPE</name>
<dbReference type="EMBL" id="RDCJ01000089">
    <property type="protein sequence ID" value="RMW47643.1"/>
    <property type="molecule type" value="Genomic_DNA"/>
</dbReference>
<evidence type="ECO:0000313" key="4">
    <source>
        <dbReference type="EMBL" id="PRO94367.1"/>
    </source>
</evidence>
<accession>A0A2I0Z6J6</accession>
<reference evidence="2" key="4">
    <citation type="journal article" date="2023" name="Front Nutr">
        <title>Lactiplantibacillus pentosus P2020 protects the hyperuricemia and renal inflammation in mice.</title>
        <authorList>
            <person name="Wang Z."/>
            <person name="Song L."/>
            <person name="Li X."/>
            <person name="Xiao Y."/>
            <person name="Huang Y."/>
            <person name="Zhang Y."/>
            <person name="Li J."/>
            <person name="Li M."/>
            <person name="Ren Z."/>
        </authorList>
    </citation>
    <scope>NUCLEOTIDE SEQUENCE</scope>
    <source>
        <strain evidence="2">P2000</strain>
    </source>
</reference>
<evidence type="ECO:0000313" key="7">
    <source>
        <dbReference type="Proteomes" id="UP000238378"/>
    </source>
</evidence>
<protein>
    <submittedName>
        <fullName evidence="2">ABC transporter permease</fullName>
    </submittedName>
</protein>
<organism evidence="2 10">
    <name type="scientific">Lactiplantibacillus pentosus</name>
    <name type="common">Lactobacillus pentosus</name>
    <dbReference type="NCBI Taxonomy" id="1589"/>
    <lineage>
        <taxon>Bacteria</taxon>
        <taxon>Bacillati</taxon>
        <taxon>Bacillota</taxon>
        <taxon>Bacilli</taxon>
        <taxon>Lactobacillales</taxon>
        <taxon>Lactobacillaceae</taxon>
        <taxon>Lactiplantibacillus</taxon>
    </lineage>
</organism>
<evidence type="ECO:0000313" key="3">
    <source>
        <dbReference type="EMBL" id="MDT6989005.1"/>
    </source>
</evidence>
<evidence type="ECO:0000313" key="6">
    <source>
        <dbReference type="EMBL" id="RMW54887.1"/>
    </source>
</evidence>
<feature type="transmembrane region" description="Helical" evidence="1">
    <location>
        <begin position="21"/>
        <end position="39"/>
    </location>
</feature>
<comment type="caution">
    <text evidence="2">The sequence shown here is derived from an EMBL/GenBank/DDBJ whole genome shotgun (WGS) entry which is preliminary data.</text>
</comment>
<reference evidence="8 9" key="2">
    <citation type="submission" date="2018-10" db="EMBL/GenBank/DDBJ databases">
        <title>Genome sequences of five Lactobacillus pentosus strains isolated from brines of traditionally fermented spanish-style green table olives and differences between them.</title>
        <authorList>
            <person name="Jimenez Diaz R."/>
        </authorList>
    </citation>
    <scope>NUCLEOTIDE SEQUENCE [LARGE SCALE GENOMIC DNA]</scope>
    <source>
        <strain evidence="5 8">IG10</strain>
        <strain evidence="6 9">IG8</strain>
    </source>
</reference>
<feature type="transmembrane region" description="Helical" evidence="1">
    <location>
        <begin position="226"/>
        <end position="247"/>
    </location>
</feature>
<evidence type="ECO:0000313" key="5">
    <source>
        <dbReference type="EMBL" id="RMW47643.1"/>
    </source>
</evidence>
<dbReference type="Proteomes" id="UP001151834">
    <property type="component" value="Unassembled WGS sequence"/>
</dbReference>
<sequence>MTNSWSLFKALSWPRFKQMNLLVGVEIIAVLVTSLWTAIKGNFSGATLFYNLSAWMILPLAVGFILLAVANEKTFRSGTFQLLPVSDWKMYTINLVASLANIIYVWLLQVVLMAITIGIGWQDLMGGLTTTSILFSQFSASGVTKFVLGTLLVLVLVTLLIWSTIATCHFITNAAKGFLPKFRQQFVNVIITVVVIYVAFRLASLLMNMISYLSSQLVNQGQVDSLWVGSLIMLIVILVEGAINVFMQHKWVEPTLN</sequence>
<feature type="transmembrane region" description="Helical" evidence="1">
    <location>
        <begin position="146"/>
        <end position="165"/>
    </location>
</feature>
<dbReference type="Proteomes" id="UP000238378">
    <property type="component" value="Unassembled WGS sequence"/>
</dbReference>
<dbReference type="EMBL" id="JAPEQV010000002">
    <property type="protein sequence ID" value="MDF2311658.1"/>
    <property type="molecule type" value="Genomic_DNA"/>
</dbReference>
<dbReference type="EMBL" id="JAVLAQ010000001">
    <property type="protein sequence ID" value="MDT6989005.1"/>
    <property type="molecule type" value="Genomic_DNA"/>
</dbReference>
<dbReference type="RefSeq" id="WP_050339575.1">
    <property type="nucleotide sequence ID" value="NZ_BJZC01000019.1"/>
</dbReference>
<feature type="transmembrane region" description="Helical" evidence="1">
    <location>
        <begin position="91"/>
        <end position="121"/>
    </location>
</feature>